<reference evidence="6" key="1">
    <citation type="submission" date="2025-05" db="UniProtKB">
        <authorList>
            <consortium name="RefSeq"/>
        </authorList>
    </citation>
    <scope>NUCLEOTIDE SEQUENCE [LARGE SCALE GENOMIC DNA]</scope>
</reference>
<dbReference type="InterPro" id="IPR045860">
    <property type="entry name" value="Snake_toxin-like_sf"/>
</dbReference>
<evidence type="ECO:0000313" key="7">
    <source>
        <dbReference type="RefSeq" id="XP_072845185.1"/>
    </source>
</evidence>
<keyword evidence="4" id="KW-0732">Signal</keyword>
<dbReference type="RefSeq" id="XP_072845185.1">
    <property type="nucleotide sequence ID" value="XM_072989084.1"/>
</dbReference>
<dbReference type="InterPro" id="IPR016054">
    <property type="entry name" value="LY6_UPA_recep-like"/>
</dbReference>
<sequence length="100" mass="11250">MNKYLLVGFSLLLLSTIAEGLVCNVCRYKLGTVCFRSDEPCQASEGQYCETTEVYMGQMMLYKKNGCGKLAELCDRTEKRDSVFGINFKRSCCNTSLCNI</sequence>
<dbReference type="GeneID" id="140704294"/>
<evidence type="ECO:0000256" key="4">
    <source>
        <dbReference type="SAM" id="SignalP"/>
    </source>
</evidence>
<name>A0ABM5FIF2_9SAUR</name>
<dbReference type="SUPFAM" id="SSF57302">
    <property type="entry name" value="Snake toxin-like"/>
    <property type="match status" value="1"/>
</dbReference>
<dbReference type="Pfam" id="PF00021">
    <property type="entry name" value="UPAR_LY6"/>
    <property type="match status" value="1"/>
</dbReference>
<proteinExistence type="predicted"/>
<reference evidence="7" key="2">
    <citation type="submission" date="2025-08" db="UniProtKB">
        <authorList>
            <consortium name="RefSeq"/>
        </authorList>
    </citation>
    <scope>IDENTIFICATION</scope>
</reference>
<feature type="domain" description="UPAR/Ly6" evidence="5">
    <location>
        <begin position="20"/>
        <end position="99"/>
    </location>
</feature>
<keyword evidence="6" id="KW-1185">Reference proteome</keyword>
<accession>A0ABM5FIF2</accession>
<dbReference type="Proteomes" id="UP001652642">
    <property type="component" value="Chromosome 2"/>
</dbReference>
<evidence type="ECO:0000256" key="3">
    <source>
        <dbReference type="ARBA" id="ARBA00023157"/>
    </source>
</evidence>
<keyword evidence="3" id="KW-1015">Disulfide bond</keyword>
<dbReference type="PANTHER" id="PTHR32149:SF2">
    <property type="entry name" value="LYMPHOCYTE ANTIGEN 6 COMPLEX LOCUS PROTEIN G6C"/>
    <property type="match status" value="1"/>
</dbReference>
<evidence type="ECO:0000256" key="2">
    <source>
        <dbReference type="ARBA" id="ARBA00022525"/>
    </source>
</evidence>
<organism evidence="6 7">
    <name type="scientific">Pogona vitticeps</name>
    <name type="common">central bearded dragon</name>
    <dbReference type="NCBI Taxonomy" id="103695"/>
    <lineage>
        <taxon>Eukaryota</taxon>
        <taxon>Metazoa</taxon>
        <taxon>Chordata</taxon>
        <taxon>Craniata</taxon>
        <taxon>Vertebrata</taxon>
        <taxon>Euteleostomi</taxon>
        <taxon>Lepidosauria</taxon>
        <taxon>Squamata</taxon>
        <taxon>Bifurcata</taxon>
        <taxon>Unidentata</taxon>
        <taxon>Episquamata</taxon>
        <taxon>Toxicofera</taxon>
        <taxon>Iguania</taxon>
        <taxon>Acrodonta</taxon>
        <taxon>Agamidae</taxon>
        <taxon>Amphibolurinae</taxon>
        <taxon>Pogona</taxon>
    </lineage>
</organism>
<dbReference type="InterPro" id="IPR039237">
    <property type="entry name" value="LY6G6C"/>
</dbReference>
<evidence type="ECO:0000256" key="1">
    <source>
        <dbReference type="ARBA" id="ARBA00004613"/>
    </source>
</evidence>
<feature type="chain" id="PRO_5045783416" evidence="4">
    <location>
        <begin position="21"/>
        <end position="100"/>
    </location>
</feature>
<protein>
    <submittedName>
        <fullName evidence="7">Uncharacterized protein C9orf57 homolog</fullName>
    </submittedName>
</protein>
<gene>
    <name evidence="7" type="primary">C2H9orf57</name>
</gene>
<evidence type="ECO:0000313" key="6">
    <source>
        <dbReference type="Proteomes" id="UP001652642"/>
    </source>
</evidence>
<evidence type="ECO:0000259" key="5">
    <source>
        <dbReference type="Pfam" id="PF00021"/>
    </source>
</evidence>
<comment type="subcellular location">
    <subcellularLocation>
        <location evidence="1">Secreted</location>
    </subcellularLocation>
</comment>
<dbReference type="PANTHER" id="PTHR32149">
    <property type="entry name" value="LYMPHOCYTE ANTIGEN 6 COMPLEX LOCUS PROTEIN G6C"/>
    <property type="match status" value="1"/>
</dbReference>
<feature type="signal peptide" evidence="4">
    <location>
        <begin position="1"/>
        <end position="20"/>
    </location>
</feature>
<keyword evidence="2" id="KW-0964">Secreted</keyword>